<accession>A0A9W5ZYF7</accession>
<dbReference type="Proteomes" id="UP001144191">
    <property type="component" value="Unassembled WGS sequence"/>
</dbReference>
<organism evidence="1 2">
    <name type="scientific">Aspergillus niger</name>
    <dbReference type="NCBI Taxonomy" id="5061"/>
    <lineage>
        <taxon>Eukaryota</taxon>
        <taxon>Fungi</taxon>
        <taxon>Dikarya</taxon>
        <taxon>Ascomycota</taxon>
        <taxon>Pezizomycotina</taxon>
        <taxon>Eurotiomycetes</taxon>
        <taxon>Eurotiomycetidae</taxon>
        <taxon>Eurotiales</taxon>
        <taxon>Aspergillaceae</taxon>
        <taxon>Aspergillus</taxon>
        <taxon>Aspergillus subgen. Circumdati</taxon>
    </lineage>
</organism>
<protein>
    <submittedName>
        <fullName evidence="1">Uncharacterized protein</fullName>
    </submittedName>
</protein>
<comment type="caution">
    <text evidence="1">The sequence shown here is derived from an EMBL/GenBank/DDBJ whole genome shotgun (WGS) entry which is preliminary data.</text>
</comment>
<gene>
    <name evidence="1" type="ORF">AnigIFM63604_001477</name>
</gene>
<evidence type="ECO:0000313" key="2">
    <source>
        <dbReference type="Proteomes" id="UP001144191"/>
    </source>
</evidence>
<evidence type="ECO:0000313" key="1">
    <source>
        <dbReference type="EMBL" id="GLA47281.1"/>
    </source>
</evidence>
<reference evidence="1" key="1">
    <citation type="submission" date="2022-07" db="EMBL/GenBank/DDBJ databases">
        <title>Taxonomy of Aspergillus series Nigri: significant species reduction supported by multi-species coalescent approaches.</title>
        <authorList>
            <person name="Bian C."/>
            <person name="Kusuya Y."/>
            <person name="Sklenar F."/>
            <person name="D'hooge E."/>
            <person name="Yaguchi T."/>
            <person name="Takahashi H."/>
            <person name="Hubka V."/>
        </authorList>
    </citation>
    <scope>NUCLEOTIDE SEQUENCE</scope>
    <source>
        <strain evidence="1">IFM 63604</strain>
    </source>
</reference>
<dbReference type="EMBL" id="BRPB01000012">
    <property type="protein sequence ID" value="GLA47281.1"/>
    <property type="molecule type" value="Genomic_DNA"/>
</dbReference>
<dbReference type="AlphaFoldDB" id="A0A9W5ZYF7"/>
<name>A0A9W5ZYF7_ASPNG</name>
<sequence length="191" mass="21113">MHYHPSPQPLNIMSAVAEFLHLPTTVVRRAPRLSAGISQLTNRPAMPGKLAAISHGKLQREAASQTPDLRRCLGHHNILIRCVKAAQEDNARVMKETYEDDPDLAPTSGESEFPPIRTQITNAVKTMVRNRRTTTADKSSDNGLVRVDANGPETTIRSKRRGVLATMLGLKGKGIFRNSQTKDNLRMHSAF</sequence>
<proteinExistence type="predicted"/>